<name>A0ACC0B4Q7_CATRO</name>
<evidence type="ECO:0000313" key="2">
    <source>
        <dbReference type="Proteomes" id="UP001060085"/>
    </source>
</evidence>
<evidence type="ECO:0000313" key="1">
    <source>
        <dbReference type="EMBL" id="KAI5667636.1"/>
    </source>
</evidence>
<dbReference type="EMBL" id="CM044704">
    <property type="protein sequence ID" value="KAI5667636.1"/>
    <property type="molecule type" value="Genomic_DNA"/>
</dbReference>
<sequence>MAVLLEELVKSLELWLKLIHGKSQQQDYVDPSLDPVLLVPGIAGSILNAIDEKTGKEERVWVRILGADHEFRTKLWSSFDPSTGKTDSLDKNTRIEVPEDRYGLYAIDVLDPDMVIGAESVYYFHDMIVEMLKWGYQEGKTLFGFGYDFRQSIRFQGTLERLASKLESAYTASGGKKINIISHSMGGLLVKCFMSLHNDIFEKYVKSWIAIAAPFRGAPGYITSTLLNGMSFVEGWEQNFFISKWSMHQLLIECPSIYELMACPDFNWQHPPVLEIWRKNQNSDGDSTVMLESFSTKETVKIFTGALSCNTANFDGVDIPLPFNMEILKWANGTHNVLRNAKVPAHVKFYNIYGTNHRTPHSVCYGSEEFPVSDLKQLPCYLPKYVYVDGDGTVPVESAKADGFDAEARVGIPGEHRGILCDRHVFRILKHWLKADHDPYYNPVNDYVILPTSVEFERLHMKGLEVTSLKEEWEIISDSPDDQDDKGDSMSVSCVRGDEALKEEAKAIILVHPQSHGKKHVELNATSVSASA</sequence>
<accession>A0ACC0B4Q7</accession>
<dbReference type="Proteomes" id="UP001060085">
    <property type="component" value="Linkage Group LG04"/>
</dbReference>
<reference evidence="2" key="1">
    <citation type="journal article" date="2023" name="Nat. Plants">
        <title>Single-cell RNA sequencing provides a high-resolution roadmap for understanding the multicellular compartmentation of specialized metabolism.</title>
        <authorList>
            <person name="Sun S."/>
            <person name="Shen X."/>
            <person name="Li Y."/>
            <person name="Li Y."/>
            <person name="Wang S."/>
            <person name="Li R."/>
            <person name="Zhang H."/>
            <person name="Shen G."/>
            <person name="Guo B."/>
            <person name="Wei J."/>
            <person name="Xu J."/>
            <person name="St-Pierre B."/>
            <person name="Chen S."/>
            <person name="Sun C."/>
        </authorList>
    </citation>
    <scope>NUCLEOTIDE SEQUENCE [LARGE SCALE GENOMIC DNA]</scope>
</reference>
<proteinExistence type="predicted"/>
<comment type="caution">
    <text evidence="1">The sequence shown here is derived from an EMBL/GenBank/DDBJ whole genome shotgun (WGS) entry which is preliminary data.</text>
</comment>
<protein>
    <submittedName>
        <fullName evidence="1">Uncharacterized protein</fullName>
    </submittedName>
</protein>
<organism evidence="1 2">
    <name type="scientific">Catharanthus roseus</name>
    <name type="common">Madagascar periwinkle</name>
    <name type="synonym">Vinca rosea</name>
    <dbReference type="NCBI Taxonomy" id="4058"/>
    <lineage>
        <taxon>Eukaryota</taxon>
        <taxon>Viridiplantae</taxon>
        <taxon>Streptophyta</taxon>
        <taxon>Embryophyta</taxon>
        <taxon>Tracheophyta</taxon>
        <taxon>Spermatophyta</taxon>
        <taxon>Magnoliopsida</taxon>
        <taxon>eudicotyledons</taxon>
        <taxon>Gunneridae</taxon>
        <taxon>Pentapetalae</taxon>
        <taxon>asterids</taxon>
        <taxon>lamiids</taxon>
        <taxon>Gentianales</taxon>
        <taxon>Apocynaceae</taxon>
        <taxon>Rauvolfioideae</taxon>
        <taxon>Vinceae</taxon>
        <taxon>Catharanthinae</taxon>
        <taxon>Catharanthus</taxon>
    </lineage>
</organism>
<keyword evidence="2" id="KW-1185">Reference proteome</keyword>
<gene>
    <name evidence="1" type="ORF">M9H77_17489</name>
</gene>